<reference evidence="2" key="1">
    <citation type="submission" date="2018-05" db="EMBL/GenBank/DDBJ databases">
        <authorList>
            <person name="Lanie J.A."/>
            <person name="Ng W.-L."/>
            <person name="Kazmierczak K.M."/>
            <person name="Andrzejewski T.M."/>
            <person name="Davidsen T.M."/>
            <person name="Wayne K.J."/>
            <person name="Tettelin H."/>
            <person name="Glass J.I."/>
            <person name="Rusch D."/>
            <person name="Podicherti R."/>
            <person name="Tsui H.-C.T."/>
            <person name="Winkler M.E."/>
        </authorList>
    </citation>
    <scope>NUCLEOTIDE SEQUENCE</scope>
</reference>
<gene>
    <name evidence="2" type="ORF">METZ01_LOCUS176575</name>
</gene>
<feature type="non-terminal residue" evidence="2">
    <location>
        <position position="103"/>
    </location>
</feature>
<sequence length="103" mass="11287">MVINNVPLEQYLACVAVSEMSSACPSVFLEVQSITARSWILAATEKKHAELGIDACNDDCCQRYQGLGQLNQVSKKTVENSRGMVMIHENKICDARYSKSCGG</sequence>
<protein>
    <recommendedName>
        <fullName evidence="1">Sporulation stage II protein D amidase enhancer LytB N-terminal domain-containing protein</fullName>
    </recommendedName>
</protein>
<dbReference type="InterPro" id="IPR013693">
    <property type="entry name" value="SpoIID/LytB_N"/>
</dbReference>
<evidence type="ECO:0000313" key="2">
    <source>
        <dbReference type="EMBL" id="SVB23721.1"/>
    </source>
</evidence>
<dbReference type="AlphaFoldDB" id="A0A382CDF9"/>
<name>A0A382CDF9_9ZZZZ</name>
<dbReference type="Pfam" id="PF08486">
    <property type="entry name" value="SpoIID"/>
    <property type="match status" value="1"/>
</dbReference>
<evidence type="ECO:0000259" key="1">
    <source>
        <dbReference type="Pfam" id="PF08486"/>
    </source>
</evidence>
<accession>A0A382CDF9</accession>
<organism evidence="2">
    <name type="scientific">marine metagenome</name>
    <dbReference type="NCBI Taxonomy" id="408172"/>
    <lineage>
        <taxon>unclassified sequences</taxon>
        <taxon>metagenomes</taxon>
        <taxon>ecological metagenomes</taxon>
    </lineage>
</organism>
<proteinExistence type="predicted"/>
<dbReference type="EMBL" id="UINC01033831">
    <property type="protein sequence ID" value="SVB23721.1"/>
    <property type="molecule type" value="Genomic_DNA"/>
</dbReference>
<feature type="domain" description="Sporulation stage II protein D amidase enhancer LytB N-terminal" evidence="1">
    <location>
        <begin position="2"/>
        <end position="88"/>
    </location>
</feature>